<gene>
    <name evidence="7" type="ORF">FJZ00_01720</name>
</gene>
<keyword evidence="1" id="KW-0001">2Fe-2S</keyword>
<dbReference type="PROSITE" id="PS00570">
    <property type="entry name" value="RING_HYDROXYL_ALPHA"/>
    <property type="match status" value="1"/>
</dbReference>
<protein>
    <submittedName>
        <fullName evidence="7">Rieske 2Fe-2S domain-containing protein</fullName>
    </submittedName>
</protein>
<name>A0A938BHY0_9BACT</name>
<evidence type="ECO:0000256" key="5">
    <source>
        <dbReference type="ARBA" id="ARBA00023014"/>
    </source>
</evidence>
<evidence type="ECO:0000259" key="6">
    <source>
        <dbReference type="PROSITE" id="PS51296"/>
    </source>
</evidence>
<dbReference type="GO" id="GO:0051537">
    <property type="term" value="F:2 iron, 2 sulfur cluster binding"/>
    <property type="evidence" value="ECO:0007669"/>
    <property type="project" value="UniProtKB-KW"/>
</dbReference>
<reference evidence="7 8" key="1">
    <citation type="submission" date="2019-03" db="EMBL/GenBank/DDBJ databases">
        <title>Lake Tanganyika Metagenome-Assembled Genomes (MAGs).</title>
        <authorList>
            <person name="Tran P."/>
        </authorList>
    </citation>
    <scope>NUCLEOTIDE SEQUENCE [LARGE SCALE GENOMIC DNA]</scope>
    <source>
        <strain evidence="7">K_DeepCast_65m_m2_236</strain>
    </source>
</reference>
<keyword evidence="2" id="KW-0479">Metal-binding</keyword>
<proteinExistence type="predicted"/>
<sequence>MTTWTAICRRADLGRKPLAVTVAGVALVLFRDSSGAARALEDLCPHRGVPLSLGRVRRGNLQCAYHGWEFDGQGLCRLIPSDVEPTGARLTCRAFEAREVDGRIEVAMTDAGAGSRAGKRRARWAGPADNQALIDLVRACPMKGSVEMYFDRAPDFFALCRLQGAGAKVAVVDDKVPGRIAAAGAIADFPAVYVDGKVRQAAYACDLRVHPELRGGLLVKRIYDFMSAHSAEVGWDLGFTAIMKGNDAMAAVLEGKGAVVTYRHMATMRNFTVQFLLRKRPPKGISVRPATEIDIPAMLDIWNRLQAGKHFAPVWTEASMRSLLDESRGLKIGDYSLAFRGDRLTGLLLAWRQEGFKRMVVLGFSPEMQRMRRWYNPLARLLRLALIPGVGQAMPYFYATHPCAETADDLRALYVDVYNRHRNPETLFFSTMLDTRDPLLPALDGFTTQHVDIELYLLDPLGKFADLAASAKPCYFDPAIV</sequence>
<dbReference type="GO" id="GO:0005506">
    <property type="term" value="F:iron ion binding"/>
    <property type="evidence" value="ECO:0007669"/>
    <property type="project" value="InterPro"/>
</dbReference>
<dbReference type="EMBL" id="VGJX01000060">
    <property type="protein sequence ID" value="MBM3273842.1"/>
    <property type="molecule type" value="Genomic_DNA"/>
</dbReference>
<dbReference type="InterPro" id="IPR050584">
    <property type="entry name" value="Cholesterol_7-desaturase"/>
</dbReference>
<organism evidence="7 8">
    <name type="scientific">Candidatus Tanganyikabacteria bacterium</name>
    <dbReference type="NCBI Taxonomy" id="2961651"/>
    <lineage>
        <taxon>Bacteria</taxon>
        <taxon>Bacillati</taxon>
        <taxon>Candidatus Sericytochromatia</taxon>
        <taxon>Candidatus Tanganyikabacteria</taxon>
    </lineage>
</organism>
<dbReference type="SUPFAM" id="SSF50022">
    <property type="entry name" value="ISP domain"/>
    <property type="match status" value="1"/>
</dbReference>
<dbReference type="InterPro" id="IPR017941">
    <property type="entry name" value="Rieske_2Fe-2S"/>
</dbReference>
<dbReference type="PANTHER" id="PTHR21266:SF60">
    <property type="entry name" value="3-KETOSTEROID-9-ALPHA-MONOOXYGENASE, OXYGENASE COMPONENT"/>
    <property type="match status" value="1"/>
</dbReference>
<evidence type="ECO:0000256" key="1">
    <source>
        <dbReference type="ARBA" id="ARBA00022714"/>
    </source>
</evidence>
<comment type="caution">
    <text evidence="7">The sequence shown here is derived from an EMBL/GenBank/DDBJ whole genome shotgun (WGS) entry which is preliminary data.</text>
</comment>
<dbReference type="InterPro" id="IPR015881">
    <property type="entry name" value="ARHD_Rieske_2Fe_2S"/>
</dbReference>
<dbReference type="GO" id="GO:0016705">
    <property type="term" value="F:oxidoreductase activity, acting on paired donors, with incorporation or reduction of molecular oxygen"/>
    <property type="evidence" value="ECO:0007669"/>
    <property type="project" value="UniProtKB-ARBA"/>
</dbReference>
<evidence type="ECO:0000256" key="2">
    <source>
        <dbReference type="ARBA" id="ARBA00022723"/>
    </source>
</evidence>
<evidence type="ECO:0000256" key="4">
    <source>
        <dbReference type="ARBA" id="ARBA00023004"/>
    </source>
</evidence>
<evidence type="ECO:0000313" key="7">
    <source>
        <dbReference type="EMBL" id="MBM3273842.1"/>
    </source>
</evidence>
<accession>A0A938BHY0</accession>
<dbReference type="SUPFAM" id="SSF55729">
    <property type="entry name" value="Acyl-CoA N-acyltransferases (Nat)"/>
    <property type="match status" value="1"/>
</dbReference>
<keyword evidence="4" id="KW-0408">Iron</keyword>
<dbReference type="PROSITE" id="PS51296">
    <property type="entry name" value="RIESKE"/>
    <property type="match status" value="1"/>
</dbReference>
<dbReference type="Gene3D" id="3.40.630.30">
    <property type="match status" value="1"/>
</dbReference>
<dbReference type="InterPro" id="IPR036922">
    <property type="entry name" value="Rieske_2Fe-2S_sf"/>
</dbReference>
<dbReference type="Proteomes" id="UP000703893">
    <property type="component" value="Unassembled WGS sequence"/>
</dbReference>
<dbReference type="Pfam" id="PF00355">
    <property type="entry name" value="Rieske"/>
    <property type="match status" value="1"/>
</dbReference>
<dbReference type="Gene3D" id="2.102.10.10">
    <property type="entry name" value="Rieske [2Fe-2S] iron-sulphur domain"/>
    <property type="match status" value="1"/>
</dbReference>
<keyword evidence="5" id="KW-0411">Iron-sulfur</keyword>
<feature type="domain" description="Rieske" evidence="6">
    <location>
        <begin position="4"/>
        <end position="106"/>
    </location>
</feature>
<dbReference type="PANTHER" id="PTHR21266">
    <property type="entry name" value="IRON-SULFUR DOMAIN CONTAINING PROTEIN"/>
    <property type="match status" value="1"/>
</dbReference>
<dbReference type="InterPro" id="IPR016181">
    <property type="entry name" value="Acyl_CoA_acyltransferase"/>
</dbReference>
<dbReference type="GO" id="GO:0004497">
    <property type="term" value="F:monooxygenase activity"/>
    <property type="evidence" value="ECO:0007669"/>
    <property type="project" value="UniProtKB-ARBA"/>
</dbReference>
<evidence type="ECO:0000313" key="8">
    <source>
        <dbReference type="Proteomes" id="UP000703893"/>
    </source>
</evidence>
<evidence type="ECO:0000256" key="3">
    <source>
        <dbReference type="ARBA" id="ARBA00023002"/>
    </source>
</evidence>
<keyword evidence="3" id="KW-0560">Oxidoreductase</keyword>
<dbReference type="AlphaFoldDB" id="A0A938BHY0"/>